<dbReference type="InterPro" id="IPR018391">
    <property type="entry name" value="PQQ_b-propeller_rpt"/>
</dbReference>
<dbReference type="EMBL" id="FUYM01000027">
    <property type="protein sequence ID" value="SKC14290.1"/>
    <property type="molecule type" value="Genomic_DNA"/>
</dbReference>
<organism evidence="5 6">
    <name type="scientific">Rhizorhabdus histidinilytica</name>
    <dbReference type="NCBI Taxonomy" id="439228"/>
    <lineage>
        <taxon>Bacteria</taxon>
        <taxon>Pseudomonadati</taxon>
        <taxon>Pseudomonadota</taxon>
        <taxon>Alphaproteobacteria</taxon>
        <taxon>Sphingomonadales</taxon>
        <taxon>Sphingomonadaceae</taxon>
        <taxon>Rhizorhabdus</taxon>
    </lineage>
</organism>
<dbReference type="GO" id="GO:0048038">
    <property type="term" value="F:quinone binding"/>
    <property type="evidence" value="ECO:0007669"/>
    <property type="project" value="InterPro"/>
</dbReference>
<dbReference type="InterPro" id="IPR002372">
    <property type="entry name" value="PQQ_rpt_dom"/>
</dbReference>
<evidence type="ECO:0000256" key="3">
    <source>
        <dbReference type="ARBA" id="ARBA00023002"/>
    </source>
</evidence>
<comment type="similarity">
    <text evidence="2">Belongs to the bacterial PQQ dehydrogenase family.</text>
</comment>
<dbReference type="PANTHER" id="PTHR32303">
    <property type="entry name" value="QUINOPROTEIN ALCOHOL DEHYDROGENASE (CYTOCHROME C)"/>
    <property type="match status" value="1"/>
</dbReference>
<dbReference type="CDD" id="cd10280">
    <property type="entry name" value="PQQ_mGDH"/>
    <property type="match status" value="1"/>
</dbReference>
<evidence type="ECO:0000313" key="6">
    <source>
        <dbReference type="Proteomes" id="UP000189818"/>
    </source>
</evidence>
<dbReference type="PANTHER" id="PTHR32303:SF4">
    <property type="entry name" value="QUINOPROTEIN GLUCOSE DEHYDROGENASE"/>
    <property type="match status" value="1"/>
</dbReference>
<dbReference type="AlphaFoldDB" id="A0A1T5H191"/>
<sequence>MARGRGLGKAALAVAALLLLLAYAVAWGVRLLPPLGPLRITTHSPAETPWDQWGATAGGTRFTPAAQITPGNVAHLTVAWRYSTGELARRPEGMQVNSTNETTPILAGGSLVTCTPFGRVIALDPATGREKWVYDAKIDPRFKLPDQYICRGVSQWRDARATDPAASCATRIILATVDMRVIALDARTGRPCAGFGQGGTVRVDPGKLHHVGEVKLAAPAAIVRDSIVIGTSVLDNVRANAPRGIIRAFDARSGREIWTFDPIPQEGGPDRDWMGASRHTTGAANVWSVISGDPELNMVYLPTSSASPDYYGGLRPGDNRHANSTVALDASTGKLVWARQLIHHDIWDYDTPAQPTLIDIDRGGRRIPALVQPTKQGYVFVFDRRTGKPLFPIDEVPVPQGGVPGEWLSPTQPRPRLPRPIVPQKITPDQAWGFTPWDKAKCRDLIAQYRSEGLYTPITERGTITYPAASGGANWGAGAIDPARQIFFINSSRVASVIKLRKRKPGGSSTVQLSATEDVSPMAGTPYEVKREWLLSPLGAPCTPPPWGGLTAIDLKTGATLWDVPLGTINNRLPVPLPFDIALGTPNIGGPVATAGGVLFIAATMDRYLRAIDMRTGKELWRDRLPGGSQTTPMSYMAGGRQYVVVASGQHMWFQTPRSDEIVAYALPMK</sequence>
<proteinExistence type="inferred from homology"/>
<keyword evidence="6" id="KW-1185">Reference proteome</keyword>
<dbReference type="Gene3D" id="2.140.10.10">
    <property type="entry name" value="Quinoprotein alcohol dehydrogenase-like superfamily"/>
    <property type="match status" value="1"/>
</dbReference>
<evidence type="ECO:0000259" key="4">
    <source>
        <dbReference type="Pfam" id="PF01011"/>
    </source>
</evidence>
<evidence type="ECO:0000256" key="1">
    <source>
        <dbReference type="ARBA" id="ARBA00001931"/>
    </source>
</evidence>
<dbReference type="InterPro" id="IPR017511">
    <property type="entry name" value="PQQ_mDH"/>
</dbReference>
<dbReference type="SUPFAM" id="SSF50998">
    <property type="entry name" value="Quinoprotein alcohol dehydrogenase-like"/>
    <property type="match status" value="1"/>
</dbReference>
<name>A0A1T5H191_9SPHN</name>
<accession>A0A1T5H191</accession>
<reference evidence="6" key="1">
    <citation type="submission" date="2017-02" db="EMBL/GenBank/DDBJ databases">
        <authorList>
            <person name="Varghese N."/>
            <person name="Submissions S."/>
        </authorList>
    </citation>
    <scope>NUCLEOTIDE SEQUENCE [LARGE SCALE GENOMIC DNA]</scope>
    <source>
        <strain evidence="6">UM2</strain>
    </source>
</reference>
<dbReference type="Pfam" id="PF01011">
    <property type="entry name" value="PQQ"/>
    <property type="match status" value="1"/>
</dbReference>
<evidence type="ECO:0000256" key="2">
    <source>
        <dbReference type="ARBA" id="ARBA00008156"/>
    </source>
</evidence>
<protein>
    <submittedName>
        <fullName evidence="5">Quinoprotein glucose dehydrogenase</fullName>
    </submittedName>
</protein>
<dbReference type="OrthoDB" id="9794322at2"/>
<dbReference type="STRING" id="439228.SAMN06295920_12715"/>
<keyword evidence="3" id="KW-0560">Oxidoreductase</keyword>
<dbReference type="InterPro" id="IPR011047">
    <property type="entry name" value="Quinoprotein_ADH-like_sf"/>
</dbReference>
<gene>
    <name evidence="5" type="ORF">SAMN06295920_12715</name>
</gene>
<feature type="domain" description="Pyrrolo-quinoline quinone repeat" evidence="4">
    <location>
        <begin position="50"/>
        <end position="644"/>
    </location>
</feature>
<dbReference type="GO" id="GO:0016020">
    <property type="term" value="C:membrane"/>
    <property type="evidence" value="ECO:0007669"/>
    <property type="project" value="InterPro"/>
</dbReference>
<evidence type="ECO:0000313" key="5">
    <source>
        <dbReference type="EMBL" id="SKC14290.1"/>
    </source>
</evidence>
<dbReference type="Proteomes" id="UP000189818">
    <property type="component" value="Unassembled WGS sequence"/>
</dbReference>
<dbReference type="SMART" id="SM00564">
    <property type="entry name" value="PQQ"/>
    <property type="match status" value="6"/>
</dbReference>
<dbReference type="GO" id="GO:0016614">
    <property type="term" value="F:oxidoreductase activity, acting on CH-OH group of donors"/>
    <property type="evidence" value="ECO:0007669"/>
    <property type="project" value="InterPro"/>
</dbReference>
<comment type="cofactor">
    <cofactor evidence="1">
        <name>pyrroloquinoline quinone</name>
        <dbReference type="ChEBI" id="CHEBI:58442"/>
    </cofactor>
</comment>
<dbReference type="RefSeq" id="WP_079651128.1">
    <property type="nucleotide sequence ID" value="NZ_FUYM01000027.1"/>
</dbReference>